<sequence>MLLLSEMPSVRLILASSCSARRWPKSTRMFTGVVEISKNDALLALLSRCRTSSQVDCPALFINRIARALPSFIAPFISAIGDTELKFPNPELKFAHRLPLHQLTCQGCSKDVLQPRRSNVSLFLRAIAVLEAIVSYLPAVIVQLRQSRDHRVAEHHSMLLVSKKAENQGCIRRERAS</sequence>
<gene>
    <name evidence="1" type="ORF">BD310DRAFT_412664</name>
</gene>
<keyword evidence="2" id="KW-1185">Reference proteome</keyword>
<organism evidence="1 2">
    <name type="scientific">Dichomitus squalens</name>
    <dbReference type="NCBI Taxonomy" id="114155"/>
    <lineage>
        <taxon>Eukaryota</taxon>
        <taxon>Fungi</taxon>
        <taxon>Dikarya</taxon>
        <taxon>Basidiomycota</taxon>
        <taxon>Agaricomycotina</taxon>
        <taxon>Agaricomycetes</taxon>
        <taxon>Polyporales</taxon>
        <taxon>Polyporaceae</taxon>
        <taxon>Dichomitus</taxon>
    </lineage>
</organism>
<evidence type="ECO:0000313" key="2">
    <source>
        <dbReference type="Proteomes" id="UP000292082"/>
    </source>
</evidence>
<protein>
    <submittedName>
        <fullName evidence="1">Uncharacterized protein</fullName>
    </submittedName>
</protein>
<dbReference type="EMBL" id="ML145114">
    <property type="protein sequence ID" value="TBU59376.1"/>
    <property type="molecule type" value="Genomic_DNA"/>
</dbReference>
<dbReference type="Proteomes" id="UP000292082">
    <property type="component" value="Unassembled WGS sequence"/>
</dbReference>
<reference evidence="1 2" key="1">
    <citation type="submission" date="2019-01" db="EMBL/GenBank/DDBJ databases">
        <title>Draft genome sequences of three monokaryotic isolates of the white-rot basidiomycete fungus Dichomitus squalens.</title>
        <authorList>
            <consortium name="DOE Joint Genome Institute"/>
            <person name="Lopez S.C."/>
            <person name="Andreopoulos B."/>
            <person name="Pangilinan J."/>
            <person name="Lipzen A."/>
            <person name="Riley R."/>
            <person name="Ahrendt S."/>
            <person name="Ng V."/>
            <person name="Barry K."/>
            <person name="Daum C."/>
            <person name="Grigoriev I.V."/>
            <person name="Hilden K.S."/>
            <person name="Makela M.R."/>
            <person name="de Vries R.P."/>
        </authorList>
    </citation>
    <scope>NUCLEOTIDE SEQUENCE [LARGE SCALE GENOMIC DNA]</scope>
    <source>
        <strain evidence="1 2">CBS 464.89</strain>
    </source>
</reference>
<dbReference type="AlphaFoldDB" id="A0A4Q9PXW9"/>
<evidence type="ECO:0000313" key="1">
    <source>
        <dbReference type="EMBL" id="TBU59376.1"/>
    </source>
</evidence>
<accession>A0A4Q9PXW9</accession>
<proteinExistence type="predicted"/>
<name>A0A4Q9PXW9_9APHY</name>